<accession>E1RG31</accession>
<dbReference type="Proteomes" id="UP000006565">
    <property type="component" value="Chromosome"/>
</dbReference>
<keyword evidence="2" id="KW-1185">Reference proteome</keyword>
<dbReference type="Pfam" id="PF08859">
    <property type="entry name" value="DGC"/>
    <property type="match status" value="1"/>
</dbReference>
<proteinExistence type="predicted"/>
<protein>
    <submittedName>
        <fullName evidence="1">Uncharacterized protein</fullName>
    </submittedName>
</protein>
<dbReference type="GeneID" id="9743979"/>
<dbReference type="KEGG" id="mpi:Mpet_1509"/>
<dbReference type="STRING" id="679926.Mpet_1509"/>
<name>E1RG31_METP4</name>
<dbReference type="EMBL" id="CP002117">
    <property type="protein sequence ID" value="ADN36266.1"/>
    <property type="molecule type" value="Genomic_DNA"/>
</dbReference>
<dbReference type="InterPro" id="IPR014958">
    <property type="entry name" value="DGC"/>
</dbReference>
<evidence type="ECO:0000313" key="1">
    <source>
        <dbReference type="EMBL" id="ADN36266.1"/>
    </source>
</evidence>
<dbReference type="AlphaFoldDB" id="E1RG31"/>
<organism evidence="1 2">
    <name type="scientific">Methanolacinia petrolearia (strain DSM 11571 / OCM 486 / SEBR 4847)</name>
    <name type="common">Methanoplanus petrolearius</name>
    <dbReference type="NCBI Taxonomy" id="679926"/>
    <lineage>
        <taxon>Archaea</taxon>
        <taxon>Methanobacteriati</taxon>
        <taxon>Methanobacteriota</taxon>
        <taxon>Stenosarchaea group</taxon>
        <taxon>Methanomicrobia</taxon>
        <taxon>Methanomicrobiales</taxon>
        <taxon>Methanomicrobiaceae</taxon>
        <taxon>Methanolacinia</taxon>
    </lineage>
</organism>
<gene>
    <name evidence="1" type="ordered locus">Mpet_1509</name>
</gene>
<evidence type="ECO:0000313" key="2">
    <source>
        <dbReference type="Proteomes" id="UP000006565"/>
    </source>
</evidence>
<dbReference type="HOGENOM" id="CLU_2490502_0_0_2"/>
<sequence>MKKYHSPPFESGYHSGEIKEGNETISIEGCKMTCRKKVIDHTGNIVQKEVSITDLGVKKKNGHCYRLYDVEETETAAEVIKRDSEI</sequence>
<dbReference type="RefSeq" id="WP_013329443.1">
    <property type="nucleotide sequence ID" value="NC_014507.1"/>
</dbReference>
<dbReference type="eggNOG" id="arCOG03333">
    <property type="taxonomic scope" value="Archaea"/>
</dbReference>
<reference evidence="1 2" key="1">
    <citation type="journal article" date="2010" name="Stand. Genomic Sci.">
        <title>Complete genome sequence of Methanoplanus petrolearius type strain (SEBR 4847).</title>
        <authorList>
            <person name="Brambilla E."/>
            <person name="Djao O.D."/>
            <person name="Daligault H."/>
            <person name="Lapidus A."/>
            <person name="Lucas S."/>
            <person name="Hammon N."/>
            <person name="Nolan M."/>
            <person name="Tice H."/>
            <person name="Cheng J.F."/>
            <person name="Han C."/>
            <person name="Tapia R."/>
            <person name="Goodwin L."/>
            <person name="Pitluck S."/>
            <person name="Liolios K."/>
            <person name="Ivanova N."/>
            <person name="Mavromatis K."/>
            <person name="Mikhailova N."/>
            <person name="Pati A."/>
            <person name="Chen A."/>
            <person name="Palaniappan K."/>
            <person name="Land M."/>
            <person name="Hauser L."/>
            <person name="Chang Y.J."/>
            <person name="Jeffries C.D."/>
            <person name="Rohde M."/>
            <person name="Spring S."/>
            <person name="Sikorski J."/>
            <person name="Goker M."/>
            <person name="Woyke T."/>
            <person name="Bristow J."/>
            <person name="Eisen J.A."/>
            <person name="Markowitz V."/>
            <person name="Hugenholtz P."/>
            <person name="Kyrpides N.C."/>
            <person name="Klenk H.P."/>
        </authorList>
    </citation>
    <scope>NUCLEOTIDE SEQUENCE [LARGE SCALE GENOMIC DNA]</scope>
    <source>
        <strain evidence="2">DSM 11571 / OCM 486 / SEBR 4847</strain>
    </source>
</reference>